<dbReference type="InterPro" id="IPR025736">
    <property type="entry name" value="PucR_C-HTH_dom"/>
</dbReference>
<dbReference type="Pfam" id="PF17853">
    <property type="entry name" value="GGDEF_2"/>
    <property type="match status" value="1"/>
</dbReference>
<name>A0ABS1SS45_9MICO</name>
<accession>A0ABS1SS45</accession>
<dbReference type="InterPro" id="IPR042070">
    <property type="entry name" value="PucR_C-HTH_sf"/>
</dbReference>
<proteinExistence type="inferred from homology"/>
<gene>
    <name evidence="5" type="ORF">D3226_08430</name>
</gene>
<dbReference type="Pfam" id="PF14361">
    <property type="entry name" value="RsbRD_N"/>
    <property type="match status" value="1"/>
</dbReference>
<evidence type="ECO:0000313" key="6">
    <source>
        <dbReference type="Proteomes" id="UP001646141"/>
    </source>
</evidence>
<organism evidence="5 6">
    <name type="scientific">Leucobacter chromiireducens subsp. chromiireducens</name>
    <dbReference type="NCBI Taxonomy" id="660067"/>
    <lineage>
        <taxon>Bacteria</taxon>
        <taxon>Bacillati</taxon>
        <taxon>Actinomycetota</taxon>
        <taxon>Actinomycetes</taxon>
        <taxon>Micrococcales</taxon>
        <taxon>Microbacteriaceae</taxon>
        <taxon>Leucobacter</taxon>
    </lineage>
</organism>
<protein>
    <submittedName>
        <fullName evidence="5">PucR family transcriptional regulator</fullName>
    </submittedName>
</protein>
<dbReference type="InterPro" id="IPR051448">
    <property type="entry name" value="CdaR-like_regulators"/>
</dbReference>
<comment type="similarity">
    <text evidence="1">Belongs to the CdaR family.</text>
</comment>
<dbReference type="Proteomes" id="UP001646141">
    <property type="component" value="Unassembled WGS sequence"/>
</dbReference>
<feature type="domain" description="PucR C-terminal helix-turn-helix" evidence="2">
    <location>
        <begin position="333"/>
        <end position="390"/>
    </location>
</feature>
<evidence type="ECO:0000256" key="1">
    <source>
        <dbReference type="ARBA" id="ARBA00006754"/>
    </source>
</evidence>
<dbReference type="Gene3D" id="1.10.10.2840">
    <property type="entry name" value="PucR C-terminal helix-turn-helix domain"/>
    <property type="match status" value="1"/>
</dbReference>
<feature type="domain" description="RsbT co-antagonist protein RsbRD N-terminal" evidence="3">
    <location>
        <begin position="26"/>
        <end position="158"/>
    </location>
</feature>
<dbReference type="InterPro" id="IPR025751">
    <property type="entry name" value="RsbRD_N_dom"/>
</dbReference>
<reference evidence="5 6" key="1">
    <citation type="submission" date="2018-09" db="EMBL/GenBank/DDBJ databases">
        <title>Comparative genomics of Leucobacter spp.</title>
        <authorList>
            <person name="Reis A.C."/>
            <person name="Kolvenbach B.A."/>
            <person name="Corvini P.F.X."/>
            <person name="Nunes O.C."/>
        </authorList>
    </citation>
    <scope>NUCLEOTIDE SEQUENCE [LARGE SCALE GENOMIC DNA]</scope>
    <source>
        <strain evidence="5 6">L-1</strain>
    </source>
</reference>
<evidence type="ECO:0000259" key="3">
    <source>
        <dbReference type="Pfam" id="PF14361"/>
    </source>
</evidence>
<dbReference type="PANTHER" id="PTHR33744">
    <property type="entry name" value="CARBOHYDRATE DIACID REGULATOR"/>
    <property type="match status" value="1"/>
</dbReference>
<evidence type="ECO:0000259" key="2">
    <source>
        <dbReference type="Pfam" id="PF13556"/>
    </source>
</evidence>
<dbReference type="InterPro" id="IPR041522">
    <property type="entry name" value="CdaR_GGDEF"/>
</dbReference>
<sequence>MHSPSRHPQVSATARRLLADELEHLVAVSTERLIEVEPSYRSLGGETLAEQMRKNLSLTLARIAGDPPAPEFAHAAAETGEIRAAQQVDLLAVSRSFRIDLQLLWEAFLDDARRAGLETNADYLAGLLQVWEAVEANINEMTEAYRRTAERLRQQHTEIRTAAFQRLLDLGESRNPAGVAKQLTTLAFDPRRPFLVLVSDLREGDYSAISVVQTRLSRHGARSYFGWQQQSLVGLIQVPARDAAHRADDLAPLIAELGEHRTALAEVPTPGAVGRALHGARQLVTTATSPGVRQLRNHWLEAVTSAEPEITGALAEQVFAGFAELSDHVREELTRVITAFLSTNGTITEVSQAAFRHRNTVRARLAQIENLTGLSLAHPSDIALLALAFSAWRRDSTVHS</sequence>
<dbReference type="EMBL" id="QYAD01000002">
    <property type="protein sequence ID" value="MBL3689987.1"/>
    <property type="molecule type" value="Genomic_DNA"/>
</dbReference>
<keyword evidence="6" id="KW-1185">Reference proteome</keyword>
<evidence type="ECO:0000313" key="5">
    <source>
        <dbReference type="EMBL" id="MBL3689987.1"/>
    </source>
</evidence>
<comment type="caution">
    <text evidence="5">The sequence shown here is derived from an EMBL/GenBank/DDBJ whole genome shotgun (WGS) entry which is preliminary data.</text>
</comment>
<feature type="domain" description="CdaR GGDEF-like" evidence="4">
    <location>
        <begin position="175"/>
        <end position="283"/>
    </location>
</feature>
<evidence type="ECO:0000259" key="4">
    <source>
        <dbReference type="Pfam" id="PF17853"/>
    </source>
</evidence>
<dbReference type="Pfam" id="PF13556">
    <property type="entry name" value="HTH_30"/>
    <property type="match status" value="1"/>
</dbReference>
<dbReference type="RefSeq" id="WP_202382074.1">
    <property type="nucleotide sequence ID" value="NZ_BAAAMA010000002.1"/>
</dbReference>